<evidence type="ECO:0000256" key="1">
    <source>
        <dbReference type="SAM" id="MobiDB-lite"/>
    </source>
</evidence>
<organism evidence="2 3">
    <name type="scientific">Popillia japonica</name>
    <name type="common">Japanese beetle</name>
    <dbReference type="NCBI Taxonomy" id="7064"/>
    <lineage>
        <taxon>Eukaryota</taxon>
        <taxon>Metazoa</taxon>
        <taxon>Ecdysozoa</taxon>
        <taxon>Arthropoda</taxon>
        <taxon>Hexapoda</taxon>
        <taxon>Insecta</taxon>
        <taxon>Pterygota</taxon>
        <taxon>Neoptera</taxon>
        <taxon>Endopterygota</taxon>
        <taxon>Coleoptera</taxon>
        <taxon>Polyphaga</taxon>
        <taxon>Scarabaeiformia</taxon>
        <taxon>Scarabaeidae</taxon>
        <taxon>Rutelinae</taxon>
        <taxon>Popillia</taxon>
    </lineage>
</organism>
<comment type="caution">
    <text evidence="2">The sequence shown here is derived from an EMBL/GenBank/DDBJ whole genome shotgun (WGS) entry which is preliminary data.</text>
</comment>
<gene>
    <name evidence="2" type="ORF">QE152_g22783</name>
</gene>
<reference evidence="2 3" key="1">
    <citation type="journal article" date="2024" name="BMC Genomics">
        <title>De novo assembly and annotation of Popillia japonica's genome with initial clues to its potential as an invasive pest.</title>
        <authorList>
            <person name="Cucini C."/>
            <person name="Boschi S."/>
            <person name="Funari R."/>
            <person name="Cardaioli E."/>
            <person name="Iannotti N."/>
            <person name="Marturano G."/>
            <person name="Paoli F."/>
            <person name="Bruttini M."/>
            <person name="Carapelli A."/>
            <person name="Frati F."/>
            <person name="Nardi F."/>
        </authorList>
    </citation>
    <scope>NUCLEOTIDE SEQUENCE [LARGE SCALE GENOMIC DNA]</scope>
    <source>
        <strain evidence="2">DMR45628</strain>
    </source>
</reference>
<feature type="compositionally biased region" description="Polar residues" evidence="1">
    <location>
        <begin position="54"/>
        <end position="72"/>
    </location>
</feature>
<proteinExistence type="predicted"/>
<dbReference type="EMBL" id="JASPKY010000222">
    <property type="protein sequence ID" value="KAK9719190.1"/>
    <property type="molecule type" value="Genomic_DNA"/>
</dbReference>
<dbReference type="Proteomes" id="UP001458880">
    <property type="component" value="Unassembled WGS sequence"/>
</dbReference>
<feature type="region of interest" description="Disordered" evidence="1">
    <location>
        <begin position="53"/>
        <end position="100"/>
    </location>
</feature>
<evidence type="ECO:0000313" key="2">
    <source>
        <dbReference type="EMBL" id="KAK9719190.1"/>
    </source>
</evidence>
<accession>A0AAW1KJ95</accession>
<evidence type="ECO:0000313" key="3">
    <source>
        <dbReference type="Proteomes" id="UP001458880"/>
    </source>
</evidence>
<protein>
    <submittedName>
        <fullName evidence="2">Uncharacterized protein</fullName>
    </submittedName>
</protein>
<sequence length="100" mass="10675">MSLKATADADTNQLIDVGLSGTLADFHLAVERWIELVFLSPIGRFDGHARARNVPQSKSTNLARGLSWSSSRPSEDSTATRGPATSPSPSPPTSRGTRLK</sequence>
<dbReference type="AlphaFoldDB" id="A0AAW1KJ95"/>
<name>A0AAW1KJ95_POPJA</name>
<keyword evidence="3" id="KW-1185">Reference proteome</keyword>